<proteinExistence type="predicted"/>
<dbReference type="OrthoDB" id="126617at2759"/>
<feature type="compositionally biased region" description="Acidic residues" evidence="1">
    <location>
        <begin position="17"/>
        <end position="32"/>
    </location>
</feature>
<protein>
    <submittedName>
        <fullName evidence="2">Uncharacterized protein</fullName>
    </submittedName>
</protein>
<accession>A0A225VPV9</accession>
<feature type="region of interest" description="Disordered" evidence="1">
    <location>
        <begin position="1"/>
        <end position="63"/>
    </location>
</feature>
<evidence type="ECO:0000313" key="2">
    <source>
        <dbReference type="EMBL" id="OWZ06928.1"/>
    </source>
</evidence>
<gene>
    <name evidence="2" type="ORF">PHMEG_00020752</name>
</gene>
<feature type="compositionally biased region" description="Basic residues" evidence="1">
    <location>
        <begin position="1"/>
        <end position="12"/>
    </location>
</feature>
<feature type="compositionally biased region" description="Polar residues" evidence="1">
    <location>
        <begin position="35"/>
        <end position="52"/>
    </location>
</feature>
<keyword evidence="3" id="KW-1185">Reference proteome</keyword>
<dbReference type="AlphaFoldDB" id="A0A225VPV9"/>
<dbReference type="Proteomes" id="UP000198211">
    <property type="component" value="Unassembled WGS sequence"/>
</dbReference>
<sequence>MTRRQARKKSKRVHFEDDPEDSAVEAETEAEALIDNSQAEVQQTNAETQHTPNADDIDPVTVQEERRRRISKAEDEEQRWVMLNAIRRGETTNMSYKKARDAWK</sequence>
<reference evidence="3" key="1">
    <citation type="submission" date="2017-03" db="EMBL/GenBank/DDBJ databases">
        <title>Phytopthora megakarya and P. palmivora, two closely related causual agents of cacao black pod achieved similar genome size and gene model numbers by different mechanisms.</title>
        <authorList>
            <person name="Ali S."/>
            <person name="Shao J."/>
            <person name="Larry D.J."/>
            <person name="Kronmiller B."/>
            <person name="Shen D."/>
            <person name="Strem M.D."/>
            <person name="Melnick R.L."/>
            <person name="Guiltinan M.J."/>
            <person name="Tyler B.M."/>
            <person name="Meinhardt L.W."/>
            <person name="Bailey B.A."/>
        </authorList>
    </citation>
    <scope>NUCLEOTIDE SEQUENCE [LARGE SCALE GENOMIC DNA]</scope>
    <source>
        <strain evidence="3">zdho120</strain>
    </source>
</reference>
<evidence type="ECO:0000256" key="1">
    <source>
        <dbReference type="SAM" id="MobiDB-lite"/>
    </source>
</evidence>
<organism evidence="2 3">
    <name type="scientific">Phytophthora megakarya</name>
    <dbReference type="NCBI Taxonomy" id="4795"/>
    <lineage>
        <taxon>Eukaryota</taxon>
        <taxon>Sar</taxon>
        <taxon>Stramenopiles</taxon>
        <taxon>Oomycota</taxon>
        <taxon>Peronosporomycetes</taxon>
        <taxon>Peronosporales</taxon>
        <taxon>Peronosporaceae</taxon>
        <taxon>Phytophthora</taxon>
    </lineage>
</organism>
<name>A0A225VPV9_9STRA</name>
<evidence type="ECO:0000313" key="3">
    <source>
        <dbReference type="Proteomes" id="UP000198211"/>
    </source>
</evidence>
<dbReference type="EMBL" id="NBNE01003757">
    <property type="protein sequence ID" value="OWZ06928.1"/>
    <property type="molecule type" value="Genomic_DNA"/>
</dbReference>
<comment type="caution">
    <text evidence="2">The sequence shown here is derived from an EMBL/GenBank/DDBJ whole genome shotgun (WGS) entry which is preliminary data.</text>
</comment>